<dbReference type="SUPFAM" id="SSF53649">
    <property type="entry name" value="Alkaline phosphatase-like"/>
    <property type="match status" value="1"/>
</dbReference>
<accession>A0A0F9F413</accession>
<dbReference type="PANTHER" id="PTHR45953:SF1">
    <property type="entry name" value="IDURONATE 2-SULFATASE"/>
    <property type="match status" value="1"/>
</dbReference>
<dbReference type="GO" id="GO:0005737">
    <property type="term" value="C:cytoplasm"/>
    <property type="evidence" value="ECO:0007669"/>
    <property type="project" value="TreeGrafter"/>
</dbReference>
<dbReference type="PROSITE" id="PS00149">
    <property type="entry name" value="SULFATASE_2"/>
    <property type="match status" value="1"/>
</dbReference>
<comment type="caution">
    <text evidence="6">The sequence shown here is derived from an EMBL/GenBank/DDBJ whole genome shotgun (WGS) entry which is preliminary data.</text>
</comment>
<organism evidence="6">
    <name type="scientific">marine sediment metagenome</name>
    <dbReference type="NCBI Taxonomy" id="412755"/>
    <lineage>
        <taxon>unclassified sequences</taxon>
        <taxon>metagenomes</taxon>
        <taxon>ecological metagenomes</taxon>
    </lineage>
</organism>
<evidence type="ECO:0000256" key="4">
    <source>
        <dbReference type="SAM" id="MobiDB-lite"/>
    </source>
</evidence>
<dbReference type="GO" id="GO:0008484">
    <property type="term" value="F:sulfuric ester hydrolase activity"/>
    <property type="evidence" value="ECO:0007669"/>
    <property type="project" value="TreeGrafter"/>
</dbReference>
<dbReference type="InterPro" id="IPR024607">
    <property type="entry name" value="Sulfatase_CS"/>
</dbReference>
<proteinExistence type="inferred from homology"/>
<keyword evidence="3" id="KW-0378">Hydrolase</keyword>
<dbReference type="PANTHER" id="PTHR45953">
    <property type="entry name" value="IDURONATE 2-SULFATASE"/>
    <property type="match status" value="1"/>
</dbReference>
<dbReference type="AlphaFoldDB" id="A0A0F9F413"/>
<gene>
    <name evidence="6" type="ORF">LCGC14_2290120</name>
</gene>
<evidence type="ECO:0000313" key="6">
    <source>
        <dbReference type="EMBL" id="KKL51975.1"/>
    </source>
</evidence>
<dbReference type="Pfam" id="PF00884">
    <property type="entry name" value="Sulfatase"/>
    <property type="match status" value="1"/>
</dbReference>
<reference evidence="6" key="1">
    <citation type="journal article" date="2015" name="Nature">
        <title>Complex archaea that bridge the gap between prokaryotes and eukaryotes.</title>
        <authorList>
            <person name="Spang A."/>
            <person name="Saw J.H."/>
            <person name="Jorgensen S.L."/>
            <person name="Zaremba-Niedzwiedzka K."/>
            <person name="Martijn J."/>
            <person name="Lind A.E."/>
            <person name="van Eijk R."/>
            <person name="Schleper C."/>
            <person name="Guy L."/>
            <person name="Ettema T.J."/>
        </authorList>
    </citation>
    <scope>NUCLEOTIDE SEQUENCE</scope>
</reference>
<dbReference type="Gene3D" id="3.40.720.10">
    <property type="entry name" value="Alkaline Phosphatase, subunit A"/>
    <property type="match status" value="1"/>
</dbReference>
<evidence type="ECO:0000256" key="2">
    <source>
        <dbReference type="ARBA" id="ARBA00022723"/>
    </source>
</evidence>
<evidence type="ECO:0000259" key="5">
    <source>
        <dbReference type="Pfam" id="PF00884"/>
    </source>
</evidence>
<comment type="similarity">
    <text evidence="1">Belongs to the sulfatase family.</text>
</comment>
<feature type="non-terminal residue" evidence="6">
    <location>
        <position position="1"/>
    </location>
</feature>
<dbReference type="GO" id="GO:0046872">
    <property type="term" value="F:metal ion binding"/>
    <property type="evidence" value="ECO:0007669"/>
    <property type="project" value="UniProtKB-KW"/>
</dbReference>
<feature type="domain" description="Sulfatase N-terminal" evidence="5">
    <location>
        <begin position="1"/>
        <end position="354"/>
    </location>
</feature>
<feature type="region of interest" description="Disordered" evidence="4">
    <location>
        <begin position="464"/>
        <end position="489"/>
    </location>
</feature>
<dbReference type="InterPro" id="IPR000917">
    <property type="entry name" value="Sulfatase_N"/>
</dbReference>
<name>A0A0F9F413_9ZZZZ</name>
<protein>
    <recommendedName>
        <fullName evidence="5">Sulfatase N-terminal domain-containing protein</fullName>
    </recommendedName>
</protein>
<keyword evidence="2" id="KW-0479">Metal-binding</keyword>
<dbReference type="EMBL" id="LAZR01032056">
    <property type="protein sequence ID" value="KKL51975.1"/>
    <property type="molecule type" value="Genomic_DNA"/>
</dbReference>
<evidence type="ECO:0000256" key="3">
    <source>
        <dbReference type="ARBA" id="ARBA00022801"/>
    </source>
</evidence>
<evidence type="ECO:0000256" key="1">
    <source>
        <dbReference type="ARBA" id="ARBA00008779"/>
    </source>
</evidence>
<sequence length="489" mass="55378">ILLIIDDQHRPRAMGWTGQTQVRTPAIDRLASQSVNFTNGYCNSPVCAPTRHCIYTGLHTPQHGALMNDKPMRPDVRTFIAQLNQAGYTTANIGKMHNAPYTDRRDFQYVLNHEFFTSDGGITHYGPWLRAQLAKRGLKSQHKRWSKPVTEGARTWLQDPKCIAHINWMPEDLTPEYWITQQSLAFMKDQAANRPDKPFFLHASYFPPHHPYGPIKKYADMYDPADIKLPPNYDRAGMTRWWRGRKATSDLPDAEVRRWIARYFAFTTQLDVQIGRLLEGLARLGRAEDTIVIFTSDHGDMLAEHGRFYKGLMDEGSVGVPFMIRFPGVSKVRKESALVSHVDLPPTILAAAGITPGAELVGNDLRPLLAGKAWDRNRAVFSVIHHRLPFSNMMWRRGDYKLIASPGRRGTDQVNYKLFNMAKDTYEMNDLAGEAASSAVLKRMKDELMAYWAPLEKLLPAKMPPSKRGPAPNFTWPPKPWGLGGGKTA</sequence>
<dbReference type="InterPro" id="IPR017850">
    <property type="entry name" value="Alkaline_phosphatase_core_sf"/>
</dbReference>